<gene>
    <name evidence="2" type="ORF">FNX44_009980</name>
</gene>
<name>A0A5P0YRF9_9ACTN</name>
<evidence type="ECO:0000313" key="2">
    <source>
        <dbReference type="EMBL" id="MQS02197.1"/>
    </source>
</evidence>
<feature type="region of interest" description="Disordered" evidence="1">
    <location>
        <begin position="223"/>
        <end position="242"/>
    </location>
</feature>
<dbReference type="InterPro" id="IPR025851">
    <property type="entry name" value="SUKH-4"/>
</dbReference>
<dbReference type="AlphaFoldDB" id="A0A5P0YRF9"/>
<dbReference type="Proteomes" id="UP000320857">
    <property type="component" value="Unassembled WGS sequence"/>
</dbReference>
<evidence type="ECO:0000256" key="1">
    <source>
        <dbReference type="SAM" id="MobiDB-lite"/>
    </source>
</evidence>
<evidence type="ECO:0008006" key="4">
    <source>
        <dbReference type="Google" id="ProtNLM"/>
    </source>
</evidence>
<feature type="region of interest" description="Disordered" evidence="1">
    <location>
        <begin position="248"/>
        <end position="276"/>
    </location>
</feature>
<organism evidence="2 3">
    <name type="scientific">Streptomyces alkaliterrae</name>
    <dbReference type="NCBI Taxonomy" id="2213162"/>
    <lineage>
        <taxon>Bacteria</taxon>
        <taxon>Bacillati</taxon>
        <taxon>Actinomycetota</taxon>
        <taxon>Actinomycetes</taxon>
        <taxon>Kitasatosporales</taxon>
        <taxon>Streptomycetaceae</taxon>
        <taxon>Streptomyces</taxon>
    </lineage>
</organism>
<comment type="caution">
    <text evidence="2">The sequence shown here is derived from an EMBL/GenBank/DDBJ whole genome shotgun (WGS) entry which is preliminary data.</text>
</comment>
<feature type="region of interest" description="Disordered" evidence="1">
    <location>
        <begin position="740"/>
        <end position="787"/>
    </location>
</feature>
<dbReference type="Pfam" id="PF14435">
    <property type="entry name" value="SUKH-4"/>
    <property type="match status" value="1"/>
</dbReference>
<proteinExistence type="predicted"/>
<dbReference type="EMBL" id="VJYK02000077">
    <property type="protein sequence ID" value="MQS02197.1"/>
    <property type="molecule type" value="Genomic_DNA"/>
</dbReference>
<dbReference type="OrthoDB" id="3860495at2"/>
<reference evidence="2 3" key="1">
    <citation type="submission" date="2019-10" db="EMBL/GenBank/DDBJ databases">
        <title>Streptomyces sp. nov., a novel actinobacterium isolated from alkaline environment.</title>
        <authorList>
            <person name="Golinska P."/>
        </authorList>
    </citation>
    <scope>NUCLEOTIDE SEQUENCE [LARGE SCALE GENOMIC DNA]</scope>
    <source>
        <strain evidence="2 3">OF1</strain>
    </source>
</reference>
<keyword evidence="3" id="KW-1185">Reference proteome</keyword>
<feature type="compositionally biased region" description="Basic and acidic residues" evidence="1">
    <location>
        <begin position="751"/>
        <end position="762"/>
    </location>
</feature>
<evidence type="ECO:0000313" key="3">
    <source>
        <dbReference type="Proteomes" id="UP000320857"/>
    </source>
</evidence>
<dbReference type="RefSeq" id="WP_143647661.1">
    <property type="nucleotide sequence ID" value="NZ_VJYK02000077.1"/>
</dbReference>
<sequence>MDHREFTVFDVASGACLAGPFPEGDLPLSVRESLASEEDVETDERPLTSADVRKGRRSEFGTTESLFELACPFEDMVVMGGERGVLGLWTADADSRPEAGPLPLLGAVQAAGYCRPADASEPSPSDLRLLDDALEFVSVPEDEIPSETVDSRARELLAAPGIASFRELGLAACPGERGFLAEVEWDDELEEPDASGPFFWLGRFLGGALVICGETGSVLRMPSGPDEDHLEGSPRLRPGRFPYHGRAVARRPTTAGDAGQRRRGAPTPPSCPGRHVGDRLARIDGGCVDVPAGERLNLPAQLSIAPLARRLPRRRERVKRQVTGAVAQLVEWWRSGENARAHVVAADGGAGVLRRVHEVVPGSVLVDAAGLSAEELLAEILDRFAVSARGRRPAYWLAEIKRMAAGSLLLIANVDRAGRSRSSGQPGIIRDRLVGRLALRMRVVTGGAEPVDEAASGVALVRVPLGASNWFDRPGEAPAELVGLALAEPRRVPLAVWSELVTAYSGESASPVDLVKWAEQFPGVVGLSGGCAELTDEWLARCLRDAVPGDVATGVHRHLVEWLRNHVEPHPEGWAADGPVGRYAADGLLAHAAHPDLVDEVIGDGSVVANLSREALLDLAGSASEATAGDTAAADAVYLSYYWVDPESQRELAAWLHLMATARGDFELAGGIAERSGVRLPWRTRWTAWRPPGGYHPRFLRPGPVGELCAVRWDGVPAVAVFLTATDEVEIRDMASGRRLAGPWPEDEFPEEARGRLTREDSADSAGDGQGPYSGRQLLDPGRLSDDRPSPRLLELPLSFDRNVVLAGGGGVVGVELLDPGLTGVEPSKRRPLLGAAAAAGPCVPHGAPEVTAADLERVVRAACVVRPAADALPEGIEHSGTRKFLSEVGVPEFAAIGVALRPREENFLAEVPWDADLEEPESAGPFFRLGGFVGGVLVVDGVTGAVLRRPSSPDEDGLEGNLLASDLASFYTMAVWWITGLSLLRDIDEHDEAHMLRQHIDDALWEIDRDGSAAGAWLYPLRND</sequence>
<protein>
    <recommendedName>
        <fullName evidence="4">SUKH-4 immunity protein of toxin-antitoxin system</fullName>
    </recommendedName>
</protein>
<accession>A0A5P0YRF9</accession>